<dbReference type="Gene3D" id="1.10.540.10">
    <property type="entry name" value="Acyl-CoA dehydrogenase/oxidase, N-terminal domain"/>
    <property type="match status" value="1"/>
</dbReference>
<dbReference type="InterPro" id="IPR046373">
    <property type="entry name" value="Acyl-CoA_Oxase/DH_mid-dom_sf"/>
</dbReference>
<dbReference type="EMBL" id="JBHTLQ010000024">
    <property type="protein sequence ID" value="MFD1191255.1"/>
    <property type="molecule type" value="Genomic_DNA"/>
</dbReference>
<dbReference type="PANTHER" id="PTHR48083">
    <property type="entry name" value="MEDIUM-CHAIN SPECIFIC ACYL-COA DEHYDROGENASE, MITOCHONDRIAL-RELATED"/>
    <property type="match status" value="1"/>
</dbReference>
<dbReference type="InterPro" id="IPR013107">
    <property type="entry name" value="Acyl-CoA_DH_C"/>
</dbReference>
<proteinExistence type="inferred from homology"/>
<accession>A0ABW3T6J8</accession>
<dbReference type="RefSeq" id="WP_377353713.1">
    <property type="nucleotide sequence ID" value="NZ_JBHTLQ010000024.1"/>
</dbReference>
<dbReference type="InterPro" id="IPR036250">
    <property type="entry name" value="AcylCo_DH-like_C"/>
</dbReference>
<comment type="similarity">
    <text evidence="2">Belongs to the HpaH/HsaA monooxygenase family.</text>
</comment>
<sequence length="386" mass="40889">MDSDAISAAVDAMVPRLAARAAEAEALRRMPDATVAEAEAAGFLGMMTPRRWGGAEAGFTAFYDATRRLAQGCPSSAWTLSFLALHCWLLCRFDPRLQEEVFAAGPAPRAPAPLAPTGKLTRVEGGFRLTGRWEWATGVMHSDWAMVTGVDPEGMGPRFCVLPIADVEIEDVWHTAGMCATGSNTIHVRDVFVPEHRTLEAWRTKLGQTPGEAFPPGSNVGWPLNAALALVACTPALGAAEAALEVFTRRMQEKQQAYGGGVKAAELPSIHLRLGEATATVRAARLVWADAIATLERIGAQGGPAANADLAAIRLAAADVVRMANVAVNSLAGAAGASSGFLTSPLQRHLRDVQMMRGHVVFDWDRAAQIGGRIALGLEPTLADLL</sequence>
<dbReference type="InterPro" id="IPR050741">
    <property type="entry name" value="Acyl-CoA_dehydrogenase"/>
</dbReference>
<dbReference type="PIRSF" id="PIRSF016578">
    <property type="entry name" value="HsaA"/>
    <property type="match status" value="1"/>
</dbReference>
<keyword evidence="6" id="KW-1185">Reference proteome</keyword>
<evidence type="ECO:0000259" key="4">
    <source>
        <dbReference type="Pfam" id="PF08028"/>
    </source>
</evidence>
<dbReference type="Proteomes" id="UP001597216">
    <property type="component" value="Unassembled WGS sequence"/>
</dbReference>
<reference evidence="6" key="1">
    <citation type="journal article" date="2019" name="Int. J. Syst. Evol. Microbiol.">
        <title>The Global Catalogue of Microorganisms (GCM) 10K type strain sequencing project: providing services to taxonomists for standard genome sequencing and annotation.</title>
        <authorList>
            <consortium name="The Broad Institute Genomics Platform"/>
            <consortium name="The Broad Institute Genome Sequencing Center for Infectious Disease"/>
            <person name="Wu L."/>
            <person name="Ma J."/>
        </authorList>
    </citation>
    <scope>NUCLEOTIDE SEQUENCE [LARGE SCALE GENOMIC DNA]</scope>
    <source>
        <strain evidence="6">CCUG 55074</strain>
    </source>
</reference>
<feature type="domain" description="Acyl-CoA dehydrogenase C-terminal" evidence="4">
    <location>
        <begin position="230"/>
        <end position="363"/>
    </location>
</feature>
<dbReference type="InterPro" id="IPR009100">
    <property type="entry name" value="AcylCoA_DH/oxidase_NM_dom_sf"/>
</dbReference>
<comment type="caution">
    <text evidence="5">The sequence shown here is derived from an EMBL/GenBank/DDBJ whole genome shotgun (WGS) entry which is preliminary data.</text>
</comment>
<dbReference type="Pfam" id="PF02771">
    <property type="entry name" value="Acyl-CoA_dh_N"/>
    <property type="match status" value="1"/>
</dbReference>
<organism evidence="5 6">
    <name type="scientific">Phenylobacterium conjunctum</name>
    <dbReference type="NCBI Taxonomy" id="1298959"/>
    <lineage>
        <taxon>Bacteria</taxon>
        <taxon>Pseudomonadati</taxon>
        <taxon>Pseudomonadota</taxon>
        <taxon>Alphaproteobacteria</taxon>
        <taxon>Caulobacterales</taxon>
        <taxon>Caulobacteraceae</taxon>
        <taxon>Phenylobacterium</taxon>
    </lineage>
</organism>
<evidence type="ECO:0000313" key="6">
    <source>
        <dbReference type="Proteomes" id="UP001597216"/>
    </source>
</evidence>
<feature type="domain" description="Acyl-CoA dehydrogenase/oxidase N-terminal" evidence="3">
    <location>
        <begin position="15"/>
        <end position="91"/>
    </location>
</feature>
<dbReference type="Gene3D" id="1.20.140.10">
    <property type="entry name" value="Butyryl-CoA Dehydrogenase, subunit A, domain 3"/>
    <property type="match status" value="1"/>
</dbReference>
<dbReference type="InterPro" id="IPR013786">
    <property type="entry name" value="AcylCoA_DH/ox_N"/>
</dbReference>
<name>A0ABW3T6J8_9CAUL</name>
<dbReference type="SUPFAM" id="SSF56645">
    <property type="entry name" value="Acyl-CoA dehydrogenase NM domain-like"/>
    <property type="match status" value="1"/>
</dbReference>
<dbReference type="Pfam" id="PF08028">
    <property type="entry name" value="Acyl-CoA_dh_2"/>
    <property type="match status" value="1"/>
</dbReference>
<gene>
    <name evidence="5" type="ORF">ACFQ27_11750</name>
</gene>
<keyword evidence="1" id="KW-0560">Oxidoreductase</keyword>
<protein>
    <submittedName>
        <fullName evidence="5">Acyl-CoA dehydrogenase family protein</fullName>
    </submittedName>
</protein>
<dbReference type="InterPro" id="IPR037069">
    <property type="entry name" value="AcylCoA_DH/ox_N_sf"/>
</dbReference>
<dbReference type="Gene3D" id="2.40.110.10">
    <property type="entry name" value="Butyryl-CoA Dehydrogenase, subunit A, domain 2"/>
    <property type="match status" value="1"/>
</dbReference>
<evidence type="ECO:0000256" key="2">
    <source>
        <dbReference type="ARBA" id="ARBA00049661"/>
    </source>
</evidence>
<dbReference type="SUPFAM" id="SSF47203">
    <property type="entry name" value="Acyl-CoA dehydrogenase C-terminal domain-like"/>
    <property type="match status" value="1"/>
</dbReference>
<dbReference type="PANTHER" id="PTHR48083:SF19">
    <property type="entry name" value="FLAVIN-DEPENDENT MONOOXYGENASE, OXYGENASE SUBUNIT HSAA"/>
    <property type="match status" value="1"/>
</dbReference>
<evidence type="ECO:0000313" key="5">
    <source>
        <dbReference type="EMBL" id="MFD1191255.1"/>
    </source>
</evidence>
<evidence type="ECO:0000259" key="3">
    <source>
        <dbReference type="Pfam" id="PF02771"/>
    </source>
</evidence>
<evidence type="ECO:0000256" key="1">
    <source>
        <dbReference type="ARBA" id="ARBA00023002"/>
    </source>
</evidence>